<dbReference type="GO" id="GO:0005737">
    <property type="term" value="C:cytoplasm"/>
    <property type="evidence" value="ECO:0007669"/>
    <property type="project" value="UniProtKB-SubCell"/>
</dbReference>
<dbReference type="Proteomes" id="UP000245678">
    <property type="component" value="Unassembled WGS sequence"/>
</dbReference>
<feature type="site" description="Stabilizes the phosphoryl group" evidence="9">
    <location>
        <position position="58"/>
    </location>
</feature>
<keyword evidence="2 7" id="KW-0963">Cytoplasm</keyword>
<evidence type="ECO:0000256" key="1">
    <source>
        <dbReference type="ARBA" id="ARBA00004496"/>
    </source>
</evidence>
<name>A0A316HS34_9SPHI</name>
<evidence type="ECO:0000256" key="7">
    <source>
        <dbReference type="PIRNR" id="PIRNR004682"/>
    </source>
</evidence>
<comment type="similarity">
    <text evidence="7">Belongs to the gmhB family.</text>
</comment>
<keyword evidence="10" id="KW-0460">Magnesium</keyword>
<comment type="cofactor">
    <cofactor evidence="10">
        <name>Mg(2+)</name>
        <dbReference type="ChEBI" id="CHEBI:18420"/>
    </cofactor>
</comment>
<feature type="binding site" evidence="10">
    <location>
        <position position="104"/>
    </location>
    <ligand>
        <name>Zn(2+)</name>
        <dbReference type="ChEBI" id="CHEBI:29105"/>
    </ligand>
</feature>
<evidence type="ECO:0000313" key="11">
    <source>
        <dbReference type="EMBL" id="PWK77732.1"/>
    </source>
</evidence>
<dbReference type="InterPro" id="IPR023214">
    <property type="entry name" value="HAD_sf"/>
</dbReference>
<evidence type="ECO:0000313" key="12">
    <source>
        <dbReference type="Proteomes" id="UP000245678"/>
    </source>
</evidence>
<evidence type="ECO:0000256" key="9">
    <source>
        <dbReference type="PIRSR" id="PIRSR004682-3"/>
    </source>
</evidence>
<evidence type="ECO:0000256" key="10">
    <source>
        <dbReference type="PIRSR" id="PIRSR004682-4"/>
    </source>
</evidence>
<feature type="binding site" evidence="10">
    <location>
        <position position="96"/>
    </location>
    <ligand>
        <name>Zn(2+)</name>
        <dbReference type="ChEBI" id="CHEBI:29105"/>
    </ligand>
</feature>
<dbReference type="NCBIfam" id="TIGR01662">
    <property type="entry name" value="HAD-SF-IIIA"/>
    <property type="match status" value="1"/>
</dbReference>
<feature type="binding site" evidence="10">
    <location>
        <position position="16"/>
    </location>
    <ligand>
        <name>Mg(2+)</name>
        <dbReference type="ChEBI" id="CHEBI:18420"/>
    </ligand>
</feature>
<keyword evidence="4 7" id="KW-0378">Hydrolase</keyword>
<dbReference type="Pfam" id="PF13242">
    <property type="entry name" value="Hydrolase_like"/>
    <property type="match status" value="1"/>
</dbReference>
<feature type="binding site" evidence="10">
    <location>
        <position position="14"/>
    </location>
    <ligand>
        <name>Mg(2+)</name>
        <dbReference type="ChEBI" id="CHEBI:18420"/>
    </ligand>
</feature>
<dbReference type="GO" id="GO:0046872">
    <property type="term" value="F:metal ion binding"/>
    <property type="evidence" value="ECO:0007669"/>
    <property type="project" value="UniProtKB-KW"/>
</dbReference>
<dbReference type="InterPro" id="IPR004446">
    <property type="entry name" value="Heptose_bisP_phosphatase"/>
</dbReference>
<organism evidence="11 12">
    <name type="scientific">Mucilaginibacter oryzae</name>
    <dbReference type="NCBI Taxonomy" id="468058"/>
    <lineage>
        <taxon>Bacteria</taxon>
        <taxon>Pseudomonadati</taxon>
        <taxon>Bacteroidota</taxon>
        <taxon>Sphingobacteriia</taxon>
        <taxon>Sphingobacteriales</taxon>
        <taxon>Sphingobacteriaceae</taxon>
        <taxon>Mucilaginibacter</taxon>
    </lineage>
</organism>
<comment type="caution">
    <text evidence="11">The sequence shown here is derived from an EMBL/GenBank/DDBJ whole genome shotgun (WGS) entry which is preliminary data.</text>
</comment>
<gene>
    <name evidence="11" type="ORF">LX99_02617</name>
</gene>
<dbReference type="GO" id="GO:0005975">
    <property type="term" value="P:carbohydrate metabolic process"/>
    <property type="evidence" value="ECO:0007669"/>
    <property type="project" value="InterPro"/>
</dbReference>
<dbReference type="PANTHER" id="PTHR42891:SF1">
    <property type="entry name" value="D-GLYCERO-BETA-D-MANNO-HEPTOSE-1,7-BISPHOSPHATE 7-PHOSPHATASE"/>
    <property type="match status" value="1"/>
</dbReference>
<dbReference type="EMBL" id="QGHA01000004">
    <property type="protein sequence ID" value="PWK77732.1"/>
    <property type="molecule type" value="Genomic_DNA"/>
</dbReference>
<dbReference type="InterPro" id="IPR036412">
    <property type="entry name" value="HAD-like_sf"/>
</dbReference>
<comment type="cofactor">
    <cofactor evidence="10">
        <name>Zn(2+)</name>
        <dbReference type="ChEBI" id="CHEBI:29105"/>
    </cofactor>
</comment>
<dbReference type="NCBIfam" id="TIGR01656">
    <property type="entry name" value="Histidinol-ppas"/>
    <property type="match status" value="1"/>
</dbReference>
<evidence type="ECO:0000256" key="8">
    <source>
        <dbReference type="PIRSR" id="PIRSR004682-1"/>
    </source>
</evidence>
<dbReference type="AlphaFoldDB" id="A0A316HS34"/>
<dbReference type="EC" id="3.1.3.-" evidence="7"/>
<dbReference type="GO" id="GO:0016791">
    <property type="term" value="F:phosphatase activity"/>
    <property type="evidence" value="ECO:0007669"/>
    <property type="project" value="InterPro"/>
</dbReference>
<dbReference type="SUPFAM" id="SSF56784">
    <property type="entry name" value="HAD-like"/>
    <property type="match status" value="1"/>
</dbReference>
<reference evidence="11 12" key="1">
    <citation type="submission" date="2018-05" db="EMBL/GenBank/DDBJ databases">
        <title>Genomic Encyclopedia of Archaeal and Bacterial Type Strains, Phase II (KMG-II): from individual species to whole genera.</title>
        <authorList>
            <person name="Goeker M."/>
        </authorList>
    </citation>
    <scope>NUCLEOTIDE SEQUENCE [LARGE SCALE GENOMIC DNA]</scope>
    <source>
        <strain evidence="11 12">DSM 19975</strain>
    </source>
</reference>
<keyword evidence="10" id="KW-0862">Zinc</keyword>
<keyword evidence="12" id="KW-1185">Reference proteome</keyword>
<accession>A0A316HS34</accession>
<feature type="site" description="Contributes to substrate recognition" evidence="9">
    <location>
        <position position="105"/>
    </location>
</feature>
<feature type="binding site" evidence="10">
    <location>
        <position position="131"/>
    </location>
    <ligand>
        <name>Mg(2+)</name>
        <dbReference type="ChEBI" id="CHEBI:18420"/>
    </ligand>
</feature>
<dbReference type="PIRSF" id="PIRSF004682">
    <property type="entry name" value="GmhB"/>
    <property type="match status" value="1"/>
</dbReference>
<feature type="active site" description="Proton donor" evidence="8">
    <location>
        <position position="16"/>
    </location>
</feature>
<evidence type="ECO:0000256" key="5">
    <source>
        <dbReference type="ARBA" id="ARBA00023277"/>
    </source>
</evidence>
<feature type="active site" description="Nucleophile" evidence="8">
    <location>
        <position position="14"/>
    </location>
</feature>
<dbReference type="Gene3D" id="3.40.50.1000">
    <property type="entry name" value="HAD superfamily/HAD-like"/>
    <property type="match status" value="1"/>
</dbReference>
<dbReference type="RefSeq" id="WP_109608257.1">
    <property type="nucleotide sequence ID" value="NZ_QGHA01000004.1"/>
</dbReference>
<proteinExistence type="inferred from homology"/>
<dbReference type="InterPro" id="IPR006549">
    <property type="entry name" value="HAD-SF_hydro_IIIA"/>
</dbReference>
<keyword evidence="5 7" id="KW-0119">Carbohydrate metabolism</keyword>
<feature type="binding site" evidence="10">
    <location>
        <position position="102"/>
    </location>
    <ligand>
        <name>Zn(2+)</name>
        <dbReference type="ChEBI" id="CHEBI:29105"/>
    </ligand>
</feature>
<keyword evidence="3 10" id="KW-0479">Metal-binding</keyword>
<dbReference type="PANTHER" id="PTHR42891">
    <property type="entry name" value="D-GLYCERO-BETA-D-MANNO-HEPTOSE-1,7-BISPHOSPHATE 7-PHOSPHATASE"/>
    <property type="match status" value="1"/>
</dbReference>
<feature type="binding site" evidence="10">
    <location>
        <position position="94"/>
    </location>
    <ligand>
        <name>Zn(2+)</name>
        <dbReference type="ChEBI" id="CHEBI:29105"/>
    </ligand>
</feature>
<evidence type="ECO:0000256" key="2">
    <source>
        <dbReference type="ARBA" id="ARBA00022490"/>
    </source>
</evidence>
<evidence type="ECO:0000256" key="4">
    <source>
        <dbReference type="ARBA" id="ARBA00022801"/>
    </source>
</evidence>
<dbReference type="InterPro" id="IPR006543">
    <property type="entry name" value="Histidinol-phos"/>
</dbReference>
<protein>
    <recommendedName>
        <fullName evidence="6 7">D,D-heptose 1,7-bisphosphate phosphatase</fullName>
        <ecNumber evidence="7">3.1.3.-</ecNumber>
    </recommendedName>
</protein>
<feature type="site" description="Stabilizes the phosphoryl group" evidence="9">
    <location>
        <position position="106"/>
    </location>
</feature>
<comment type="subcellular location">
    <subcellularLocation>
        <location evidence="1 7">Cytoplasm</location>
    </subcellularLocation>
</comment>
<sequence>MLSQYNKKDTLFLDRDGVINKKIDHSYVLELDQIEIIPGIKDLLLLSKKHFQHIVVVTNQRCVGRGLLSMQKLEIINNQINLLTGSMIDHFFVCPHLDEDNCDCRKPKNGLFLQAKNNYNIDFENSWMIGDSETDIIPAKNLGIKTFYFSKQKSLLADKNISDYNEVISLLE</sequence>
<evidence type="ECO:0000256" key="6">
    <source>
        <dbReference type="ARBA" id="ARBA00031828"/>
    </source>
</evidence>
<evidence type="ECO:0000256" key="3">
    <source>
        <dbReference type="ARBA" id="ARBA00022723"/>
    </source>
</evidence>